<proteinExistence type="predicted"/>
<keyword evidence="2" id="KW-1185">Reference proteome</keyword>
<gene>
    <name evidence="1" type="ORF">PPNO1_LOCUS3763</name>
</gene>
<evidence type="ECO:0000313" key="1">
    <source>
        <dbReference type="EMBL" id="CAI4214030.1"/>
    </source>
</evidence>
<name>A0A9P1GZY5_9PEZI</name>
<dbReference type="PANTHER" id="PTHR28152">
    <property type="entry name" value="HYDROXYACYL-THIOESTER DEHYDRATASE TYPE 2, MITOCHONDRIAL"/>
    <property type="match status" value="1"/>
</dbReference>
<dbReference type="OrthoDB" id="3257538at2759"/>
<protein>
    <submittedName>
        <fullName evidence="1">Uncharacterized protein</fullName>
    </submittedName>
</protein>
<dbReference type="EMBL" id="CALLCH030000010">
    <property type="protein sequence ID" value="CAI4214030.1"/>
    <property type="molecule type" value="Genomic_DNA"/>
</dbReference>
<dbReference type="Proteomes" id="UP000838763">
    <property type="component" value="Unassembled WGS sequence"/>
</dbReference>
<dbReference type="GO" id="GO:0005739">
    <property type="term" value="C:mitochondrion"/>
    <property type="evidence" value="ECO:0007669"/>
    <property type="project" value="TreeGrafter"/>
</dbReference>
<accession>A0A9P1GZY5</accession>
<organism evidence="1 2">
    <name type="scientific">Parascedosporium putredinis</name>
    <dbReference type="NCBI Taxonomy" id="1442378"/>
    <lineage>
        <taxon>Eukaryota</taxon>
        <taxon>Fungi</taxon>
        <taxon>Dikarya</taxon>
        <taxon>Ascomycota</taxon>
        <taxon>Pezizomycotina</taxon>
        <taxon>Sordariomycetes</taxon>
        <taxon>Hypocreomycetidae</taxon>
        <taxon>Microascales</taxon>
        <taxon>Microascaceae</taxon>
        <taxon>Parascedosporium</taxon>
    </lineage>
</organism>
<sequence length="145" mass="16012">MWAGGEVHMNPLPERRLRLDGSRAACVERILDVSVKKAETENPLVFVSLERRMGHVGESESDEAVRARLLGDDGAVAVRELRDVVFMKAAGPGGKAKTRVLEHKGREDFSHTLTTNPKLLFRYSALTYNTHAIHLDPNSAGKPRG</sequence>
<evidence type="ECO:0000313" key="2">
    <source>
        <dbReference type="Proteomes" id="UP000838763"/>
    </source>
</evidence>
<dbReference type="InterPro" id="IPR052741">
    <property type="entry name" value="Mitochondrial_HTD2"/>
</dbReference>
<comment type="caution">
    <text evidence="1">The sequence shown here is derived from an EMBL/GenBank/DDBJ whole genome shotgun (WGS) entry which is preliminary data.</text>
</comment>
<reference evidence="1" key="1">
    <citation type="submission" date="2022-11" db="EMBL/GenBank/DDBJ databases">
        <authorList>
            <person name="Scott C."/>
            <person name="Bruce N."/>
        </authorList>
    </citation>
    <scope>NUCLEOTIDE SEQUENCE</scope>
</reference>
<dbReference type="Gene3D" id="3.10.129.10">
    <property type="entry name" value="Hotdog Thioesterase"/>
    <property type="match status" value="1"/>
</dbReference>
<dbReference type="AlphaFoldDB" id="A0A9P1GZY5"/>
<dbReference type="PANTHER" id="PTHR28152:SF1">
    <property type="entry name" value="HYDROXYACYL-THIOESTER DEHYDRATASE TYPE 2, MITOCHONDRIAL"/>
    <property type="match status" value="1"/>
</dbReference>
<dbReference type="GO" id="GO:0019171">
    <property type="term" value="F:(3R)-hydroxyacyl-[acyl-carrier-protein] dehydratase activity"/>
    <property type="evidence" value="ECO:0007669"/>
    <property type="project" value="TreeGrafter"/>
</dbReference>